<evidence type="ECO:0008006" key="3">
    <source>
        <dbReference type="Google" id="ProtNLM"/>
    </source>
</evidence>
<dbReference type="Proteomes" id="UP001500567">
    <property type="component" value="Unassembled WGS sequence"/>
</dbReference>
<proteinExistence type="predicted"/>
<dbReference type="InterPro" id="IPR046125">
    <property type="entry name" value="DUF6122"/>
</dbReference>
<dbReference type="Pfam" id="PF19617">
    <property type="entry name" value="DUF6122"/>
    <property type="match status" value="1"/>
</dbReference>
<organism evidence="1 2">
    <name type="scientific">Hymenobacter fastidiosus</name>
    <dbReference type="NCBI Taxonomy" id="486264"/>
    <lineage>
        <taxon>Bacteria</taxon>
        <taxon>Pseudomonadati</taxon>
        <taxon>Bacteroidota</taxon>
        <taxon>Cytophagia</taxon>
        <taxon>Cytophagales</taxon>
        <taxon>Hymenobacteraceae</taxon>
        <taxon>Hymenobacter</taxon>
    </lineage>
</organism>
<protein>
    <recommendedName>
        <fullName evidence="3">Metal-dependent hydrolase</fullName>
    </recommendedName>
</protein>
<keyword evidence="2" id="KW-1185">Reference proteome</keyword>
<dbReference type="RefSeq" id="WP_345072411.1">
    <property type="nucleotide sequence ID" value="NZ_BAABDJ010000014.1"/>
</dbReference>
<sequence>MLHLFLHVAVPVLVGWLFYRPGWKKPALILAAGFLLDVDHLLATPMFDPNRCSINFHPLHTYRAIALYVLLLWPRRTRMWAIGFLLHMGLDYLECLPLGVYLP</sequence>
<evidence type="ECO:0000313" key="1">
    <source>
        <dbReference type="EMBL" id="GAA4006174.1"/>
    </source>
</evidence>
<evidence type="ECO:0000313" key="2">
    <source>
        <dbReference type="Proteomes" id="UP001500567"/>
    </source>
</evidence>
<reference evidence="2" key="1">
    <citation type="journal article" date="2019" name="Int. J. Syst. Evol. Microbiol.">
        <title>The Global Catalogue of Microorganisms (GCM) 10K type strain sequencing project: providing services to taxonomists for standard genome sequencing and annotation.</title>
        <authorList>
            <consortium name="The Broad Institute Genomics Platform"/>
            <consortium name="The Broad Institute Genome Sequencing Center for Infectious Disease"/>
            <person name="Wu L."/>
            <person name="Ma J."/>
        </authorList>
    </citation>
    <scope>NUCLEOTIDE SEQUENCE [LARGE SCALE GENOMIC DNA]</scope>
    <source>
        <strain evidence="2">JCM 17224</strain>
    </source>
</reference>
<accession>A0ABP7S3N0</accession>
<gene>
    <name evidence="1" type="ORF">GCM10022408_17470</name>
</gene>
<name>A0ABP7S3N0_9BACT</name>
<dbReference type="EMBL" id="BAABDJ010000014">
    <property type="protein sequence ID" value="GAA4006174.1"/>
    <property type="molecule type" value="Genomic_DNA"/>
</dbReference>
<comment type="caution">
    <text evidence="1">The sequence shown here is derived from an EMBL/GenBank/DDBJ whole genome shotgun (WGS) entry which is preliminary data.</text>
</comment>